<proteinExistence type="predicted"/>
<evidence type="ECO:0000256" key="1">
    <source>
        <dbReference type="ARBA" id="ARBA00022670"/>
    </source>
</evidence>
<evidence type="ECO:0000259" key="11">
    <source>
        <dbReference type="SMART" id="SM00237"/>
    </source>
</evidence>
<dbReference type="Gene3D" id="3.40.390.10">
    <property type="entry name" value="Collagenase (Catalytic Domain)"/>
    <property type="match status" value="1"/>
</dbReference>
<dbReference type="Gene3D" id="2.60.40.2030">
    <property type="match status" value="1"/>
</dbReference>
<dbReference type="EC" id="3.4.24.-" evidence="12"/>
<evidence type="ECO:0000259" key="10">
    <source>
        <dbReference type="SMART" id="SM00235"/>
    </source>
</evidence>
<dbReference type="PANTHER" id="PTHR10201:SF323">
    <property type="entry name" value="MATRIX METALLOPROTEINASE-21"/>
    <property type="match status" value="1"/>
</dbReference>
<comment type="caution">
    <text evidence="12">The sequence shown here is derived from an EMBL/GenBank/DDBJ whole genome shotgun (WGS) entry which is preliminary data.</text>
</comment>
<keyword evidence="1" id="KW-0645">Protease</keyword>
<evidence type="ECO:0000313" key="12">
    <source>
        <dbReference type="EMBL" id="MBP0443176.1"/>
    </source>
</evidence>
<dbReference type="SUPFAM" id="SSF141072">
    <property type="entry name" value="CalX-like"/>
    <property type="match status" value="1"/>
</dbReference>
<evidence type="ECO:0000256" key="5">
    <source>
        <dbReference type="ARBA" id="ARBA00022801"/>
    </source>
</evidence>
<keyword evidence="2" id="KW-0479">Metal-binding</keyword>
<reference evidence="12 13" key="1">
    <citation type="submission" date="2021-03" db="EMBL/GenBank/DDBJ databases">
        <authorList>
            <person name="So Y."/>
        </authorList>
    </citation>
    <scope>NUCLEOTIDE SEQUENCE [LARGE SCALE GENOMIC DNA]</scope>
    <source>
        <strain evidence="12 13">SSH11</strain>
    </source>
</reference>
<dbReference type="PANTHER" id="PTHR10201">
    <property type="entry name" value="MATRIX METALLOPROTEINASE"/>
    <property type="match status" value="1"/>
</dbReference>
<dbReference type="SMART" id="SM00237">
    <property type="entry name" value="Calx_beta"/>
    <property type="match status" value="1"/>
</dbReference>
<evidence type="ECO:0000256" key="2">
    <source>
        <dbReference type="ARBA" id="ARBA00022723"/>
    </source>
</evidence>
<organism evidence="12 13">
    <name type="scientific">Pararoseomonas baculiformis</name>
    <dbReference type="NCBI Taxonomy" id="2820812"/>
    <lineage>
        <taxon>Bacteria</taxon>
        <taxon>Pseudomonadati</taxon>
        <taxon>Pseudomonadota</taxon>
        <taxon>Alphaproteobacteria</taxon>
        <taxon>Acetobacterales</taxon>
        <taxon>Acetobacteraceae</taxon>
        <taxon>Pararoseomonas</taxon>
    </lineage>
</organism>
<dbReference type="RefSeq" id="WP_209377405.1">
    <property type="nucleotide sequence ID" value="NZ_JAGIZB010000001.1"/>
</dbReference>
<dbReference type="Pfam" id="PF00413">
    <property type="entry name" value="Peptidase_M10"/>
    <property type="match status" value="1"/>
</dbReference>
<name>A0ABS4A852_9PROT</name>
<dbReference type="GO" id="GO:0008237">
    <property type="term" value="F:metallopeptidase activity"/>
    <property type="evidence" value="ECO:0007669"/>
    <property type="project" value="UniProtKB-KW"/>
</dbReference>
<dbReference type="InterPro" id="IPR038081">
    <property type="entry name" value="CalX-like_sf"/>
</dbReference>
<dbReference type="InterPro" id="IPR021190">
    <property type="entry name" value="Pept_M10A"/>
</dbReference>
<evidence type="ECO:0000256" key="9">
    <source>
        <dbReference type="SAM" id="MobiDB-lite"/>
    </source>
</evidence>
<dbReference type="SUPFAM" id="SSF69318">
    <property type="entry name" value="Integrin alpha N-terminal domain"/>
    <property type="match status" value="1"/>
</dbReference>
<dbReference type="InterPro" id="IPR024079">
    <property type="entry name" value="MetalloPept_cat_dom_sf"/>
</dbReference>
<dbReference type="PRINTS" id="PR00138">
    <property type="entry name" value="MATRIXIN"/>
</dbReference>
<gene>
    <name evidence="12" type="ORF">J8J14_00160</name>
</gene>
<dbReference type="Pfam" id="PF03160">
    <property type="entry name" value="Calx-beta"/>
    <property type="match status" value="1"/>
</dbReference>
<dbReference type="InterPro" id="IPR003644">
    <property type="entry name" value="Calx_beta"/>
</dbReference>
<keyword evidence="8 12" id="KW-0482">Metalloprotease</keyword>
<keyword evidence="13" id="KW-1185">Reference proteome</keyword>
<accession>A0ABS4A852</accession>
<feature type="domain" description="Calx-beta" evidence="11">
    <location>
        <begin position="233"/>
        <end position="331"/>
    </location>
</feature>
<dbReference type="InterPro" id="IPR006026">
    <property type="entry name" value="Peptidase_Metallo"/>
</dbReference>
<evidence type="ECO:0000256" key="6">
    <source>
        <dbReference type="ARBA" id="ARBA00022833"/>
    </source>
</evidence>
<keyword evidence="7" id="KW-0106">Calcium</keyword>
<keyword evidence="4" id="KW-0677">Repeat</keyword>
<evidence type="ECO:0000313" key="13">
    <source>
        <dbReference type="Proteomes" id="UP000681594"/>
    </source>
</evidence>
<sequence length="694" mass="69801">MSENDAALGAHPTPAPGLTPSDAPELHVFYDLDGGTAQPHEPEAYSASFGKWGASRSFGTPGGVVTWSIAGGGLFNATGNSSFFVGTTVPLWHVFSFDYTAVLAQAFAAWSAVADITFAQVADGGASLGAGLSANIRIGAGFVDGRPTSGNVLASAYLPTYSNPASVAFAGDIIFDSAEGSFWTPESFLAVATHEIGHSLGLSHSGLTSALMYPYYNPAIATPQPDDIAGIRSIYGSASSWPGSLAISDAVVSESAAGVTYANFTVTRTGGTSSFQVNYATADSTARAGADYVATSGTLFFASGATSRTISVAILDDTLHDPRESFSVVLSGPTNNAFLADAVGTGTILDNDVPFRSSGFALAAFAPDAGGWSNNDLLPRQLADVNGDGMADIVGFGFNGVSVSLAIGGGYFAAPNLDLGAFGANNGGWASDKLLPRQLADVNGDGMADIVGFGFGGVLVSLAIGGGHFAAPNLNLGAFGANSGGWVDNDLLPRQLADVNGDGMADIVGFGFSGVSVSLATGGGHFAGATFELGAFGASNGGWVSNDLLPRQLADVNGDGMADIVGFGFSGVSVSLATGGGHFAGATFELGAFGANNGGWVSDNLLPRRMADVNGDGMADIVGFGFGGAFAALATGGGHFGPVTQLLADFGARSGGWANDTLFPRELADVDGDGNDDIVGFGLAGVYDALSNYA</sequence>
<dbReference type="InterPro" id="IPR028994">
    <property type="entry name" value="Integrin_alpha_N"/>
</dbReference>
<dbReference type="EMBL" id="JAGIZB010000001">
    <property type="protein sequence ID" value="MBP0443176.1"/>
    <property type="molecule type" value="Genomic_DNA"/>
</dbReference>
<dbReference type="SUPFAM" id="SSF55486">
    <property type="entry name" value="Metalloproteases ('zincins'), catalytic domain"/>
    <property type="match status" value="1"/>
</dbReference>
<dbReference type="SMART" id="SM00235">
    <property type="entry name" value="ZnMc"/>
    <property type="match status" value="1"/>
</dbReference>
<feature type="region of interest" description="Disordered" evidence="9">
    <location>
        <begin position="1"/>
        <end position="21"/>
    </location>
</feature>
<evidence type="ECO:0000256" key="7">
    <source>
        <dbReference type="ARBA" id="ARBA00022837"/>
    </source>
</evidence>
<protein>
    <submittedName>
        <fullName evidence="12">Matrixin family metalloprotease</fullName>
        <ecNumber evidence="12">3.4.24.-</ecNumber>
    </submittedName>
</protein>
<keyword evidence="6" id="KW-0862">Zinc</keyword>
<keyword evidence="5 12" id="KW-0378">Hydrolase</keyword>
<dbReference type="Proteomes" id="UP000681594">
    <property type="component" value="Unassembled WGS sequence"/>
</dbReference>
<evidence type="ECO:0000256" key="8">
    <source>
        <dbReference type="ARBA" id="ARBA00023049"/>
    </source>
</evidence>
<dbReference type="InterPro" id="IPR001818">
    <property type="entry name" value="Pept_M10_metallopeptidase"/>
</dbReference>
<keyword evidence="3" id="KW-0732">Signal</keyword>
<feature type="domain" description="Peptidase metallopeptidase" evidence="10">
    <location>
        <begin position="80"/>
        <end position="237"/>
    </location>
</feature>
<evidence type="ECO:0000256" key="3">
    <source>
        <dbReference type="ARBA" id="ARBA00022729"/>
    </source>
</evidence>
<evidence type="ECO:0000256" key="4">
    <source>
        <dbReference type="ARBA" id="ARBA00022737"/>
    </source>
</evidence>